<evidence type="ECO:0000259" key="1">
    <source>
        <dbReference type="Pfam" id="PF01370"/>
    </source>
</evidence>
<protein>
    <recommendedName>
        <fullName evidence="1">NAD-dependent epimerase/dehydratase domain-containing protein</fullName>
    </recommendedName>
</protein>
<dbReference type="InterPro" id="IPR036291">
    <property type="entry name" value="NAD(P)-bd_dom_sf"/>
</dbReference>
<evidence type="ECO:0000313" key="3">
    <source>
        <dbReference type="Proteomes" id="UP000722485"/>
    </source>
</evidence>
<dbReference type="Pfam" id="PF01370">
    <property type="entry name" value="Epimerase"/>
    <property type="match status" value="1"/>
</dbReference>
<gene>
    <name evidence="2" type="ORF">G7Z17_g782</name>
</gene>
<dbReference type="OrthoDB" id="10262413at2759"/>
<sequence>MDRNLLITGAAGYIGGSILADFITRTTGPFSRANISAAVRSEAQVESLANLGINVVLVDLSDEASVTEVVLRNEIDIVLHTASSHDPNVASYLIKALGQRRKATGNETFFVHTSGSTAFAPEAGWPSGEMKDTDPIFETEKQLAANHPIRLTDIQVIEEGKTQGVTTLIVVAPAVYGRGTGQCKNMSIAFPIFIRSSIKDKLVHQFDKNGNPAAVHISDMTALYGLLVEKILQEEAIPNGEKGYYFAVAHKVYCWDLMQGFAERLHLLGLVAEPKTRTWPSDEMAAESLGVPPFIARVMGTHSTELVPVNAYEVGWRPHWNEKMLLESLGQEIQDVLEVDNIKVAS</sequence>
<evidence type="ECO:0000313" key="2">
    <source>
        <dbReference type="EMBL" id="KAF7557241.1"/>
    </source>
</evidence>
<dbReference type="SUPFAM" id="SSF51735">
    <property type="entry name" value="NAD(P)-binding Rossmann-fold domains"/>
    <property type="match status" value="1"/>
</dbReference>
<reference evidence="2" key="1">
    <citation type="submission" date="2020-03" db="EMBL/GenBank/DDBJ databases">
        <title>Draft Genome Sequence of Cylindrodendrum hubeiense.</title>
        <authorList>
            <person name="Buettner E."/>
            <person name="Kellner H."/>
        </authorList>
    </citation>
    <scope>NUCLEOTIDE SEQUENCE</scope>
    <source>
        <strain evidence="2">IHI 201604</strain>
    </source>
</reference>
<proteinExistence type="predicted"/>
<dbReference type="AlphaFoldDB" id="A0A9P5HG13"/>
<organism evidence="2 3">
    <name type="scientific">Cylindrodendrum hubeiense</name>
    <dbReference type="NCBI Taxonomy" id="595255"/>
    <lineage>
        <taxon>Eukaryota</taxon>
        <taxon>Fungi</taxon>
        <taxon>Dikarya</taxon>
        <taxon>Ascomycota</taxon>
        <taxon>Pezizomycotina</taxon>
        <taxon>Sordariomycetes</taxon>
        <taxon>Hypocreomycetidae</taxon>
        <taxon>Hypocreales</taxon>
        <taxon>Nectriaceae</taxon>
        <taxon>Cylindrodendrum</taxon>
    </lineage>
</organism>
<dbReference type="Gene3D" id="3.40.50.720">
    <property type="entry name" value="NAD(P)-binding Rossmann-like Domain"/>
    <property type="match status" value="1"/>
</dbReference>
<dbReference type="InterPro" id="IPR051783">
    <property type="entry name" value="NAD(P)-dependent_oxidoreduct"/>
</dbReference>
<dbReference type="InterPro" id="IPR001509">
    <property type="entry name" value="Epimerase_deHydtase"/>
</dbReference>
<dbReference type="Proteomes" id="UP000722485">
    <property type="component" value="Unassembled WGS sequence"/>
</dbReference>
<dbReference type="PANTHER" id="PTHR48079:SF6">
    <property type="entry name" value="NAD(P)-BINDING DOMAIN-CONTAINING PROTEIN-RELATED"/>
    <property type="match status" value="1"/>
</dbReference>
<dbReference type="GO" id="GO:0005737">
    <property type="term" value="C:cytoplasm"/>
    <property type="evidence" value="ECO:0007669"/>
    <property type="project" value="TreeGrafter"/>
</dbReference>
<dbReference type="PANTHER" id="PTHR48079">
    <property type="entry name" value="PROTEIN YEEZ"/>
    <property type="match status" value="1"/>
</dbReference>
<comment type="caution">
    <text evidence="2">The sequence shown here is derived from an EMBL/GenBank/DDBJ whole genome shotgun (WGS) entry which is preliminary data.</text>
</comment>
<name>A0A9P5HG13_9HYPO</name>
<keyword evidence="3" id="KW-1185">Reference proteome</keyword>
<accession>A0A9P5HG13</accession>
<dbReference type="GO" id="GO:0004029">
    <property type="term" value="F:aldehyde dehydrogenase (NAD+) activity"/>
    <property type="evidence" value="ECO:0007669"/>
    <property type="project" value="TreeGrafter"/>
</dbReference>
<dbReference type="EMBL" id="JAANBB010000006">
    <property type="protein sequence ID" value="KAF7557241.1"/>
    <property type="molecule type" value="Genomic_DNA"/>
</dbReference>
<feature type="domain" description="NAD-dependent epimerase/dehydratase" evidence="1">
    <location>
        <begin position="6"/>
        <end position="229"/>
    </location>
</feature>